<reference evidence="1 2" key="1">
    <citation type="submission" date="2018-04" db="EMBL/GenBank/DDBJ databases">
        <title>The genome sequence of Caulobacter sp. 744.</title>
        <authorList>
            <person name="Gao J."/>
            <person name="Sun J."/>
        </authorList>
    </citation>
    <scope>NUCLEOTIDE SEQUENCE [LARGE SCALE GENOMIC DNA]</scope>
    <source>
        <strain evidence="1 2">774</strain>
    </source>
</reference>
<evidence type="ECO:0000313" key="1">
    <source>
        <dbReference type="EMBL" id="PVM90680.1"/>
    </source>
</evidence>
<dbReference type="EMBL" id="QDKQ01000034">
    <property type="protein sequence ID" value="PVM90680.1"/>
    <property type="molecule type" value="Genomic_DNA"/>
</dbReference>
<dbReference type="OrthoDB" id="8452595at2"/>
<name>A0A2T9K3Y3_9CAUL</name>
<dbReference type="Gene3D" id="3.30.70.2330">
    <property type="match status" value="1"/>
</dbReference>
<protein>
    <recommendedName>
        <fullName evidence="3">HIRAN domain-containing protein</fullName>
    </recommendedName>
</protein>
<evidence type="ECO:0008006" key="3">
    <source>
        <dbReference type="Google" id="ProtNLM"/>
    </source>
</evidence>
<dbReference type="AlphaFoldDB" id="A0A2T9K3Y3"/>
<dbReference type="RefSeq" id="WP_109100666.1">
    <property type="nucleotide sequence ID" value="NZ_QDKQ01000034.1"/>
</dbReference>
<proteinExistence type="predicted"/>
<evidence type="ECO:0000313" key="2">
    <source>
        <dbReference type="Proteomes" id="UP000245073"/>
    </source>
</evidence>
<comment type="caution">
    <text evidence="1">The sequence shown here is derived from an EMBL/GenBank/DDBJ whole genome shotgun (WGS) entry which is preliminary data.</text>
</comment>
<sequence length="113" mass="11906">MEVVGESFYQDQLEALAGGRTPYSQAIDCTAVLIPYSTNPHDANAVRVEIHGLVVGHLSRSAAMAYRDQIAALGRPQGVAEAAARIVGGWDDGEDEGDFGVELKIQVPLALAG</sequence>
<dbReference type="Proteomes" id="UP000245073">
    <property type="component" value="Unassembled WGS sequence"/>
</dbReference>
<organism evidence="1 2">
    <name type="scientific">Caulobacter endophyticus</name>
    <dbReference type="NCBI Taxonomy" id="2172652"/>
    <lineage>
        <taxon>Bacteria</taxon>
        <taxon>Pseudomonadati</taxon>
        <taxon>Pseudomonadota</taxon>
        <taxon>Alphaproteobacteria</taxon>
        <taxon>Caulobacterales</taxon>
        <taxon>Caulobacteraceae</taxon>
        <taxon>Caulobacter</taxon>
    </lineage>
</organism>
<accession>A0A2T9K3Y3</accession>
<gene>
    <name evidence="1" type="ORF">DDF67_09630</name>
</gene>
<keyword evidence="2" id="KW-1185">Reference proteome</keyword>